<dbReference type="PANTHER" id="PTHR22648:SF0">
    <property type="entry name" value="TRANSCRIPTION TERMINATION_ANTITERMINATION PROTEIN NUSA"/>
    <property type="match status" value="1"/>
</dbReference>
<comment type="caution">
    <text evidence="9">The sequence shown here is derived from an EMBL/GenBank/DDBJ whole genome shotgun (WGS) entry which is preliminary data.</text>
</comment>
<evidence type="ECO:0000313" key="9">
    <source>
        <dbReference type="EMBL" id="PJE69308.1"/>
    </source>
</evidence>
<dbReference type="GO" id="GO:0003723">
    <property type="term" value="F:RNA binding"/>
    <property type="evidence" value="ECO:0007669"/>
    <property type="project" value="UniProtKB-UniRule"/>
</dbReference>
<dbReference type="SMART" id="SM00322">
    <property type="entry name" value="KH"/>
    <property type="match status" value="1"/>
</dbReference>
<feature type="domain" description="K Homology" evidence="8">
    <location>
        <begin position="10"/>
        <end position="98"/>
    </location>
</feature>
<evidence type="ECO:0000313" key="10">
    <source>
        <dbReference type="Proteomes" id="UP000229500"/>
    </source>
</evidence>
<keyword evidence="5" id="KW-0804">Transcription</keyword>
<dbReference type="InterPro" id="IPR030842">
    <property type="entry name" value="TF_NusA_bacterial"/>
</dbReference>
<dbReference type="InterPro" id="IPR009019">
    <property type="entry name" value="KH_sf_prok-type"/>
</dbReference>
<evidence type="ECO:0000256" key="3">
    <source>
        <dbReference type="ARBA" id="ARBA00022884"/>
    </source>
</evidence>
<dbReference type="CDD" id="cd22529">
    <property type="entry name" value="KH-II_NusA_rpt2"/>
    <property type="match status" value="1"/>
</dbReference>
<dbReference type="InterPro" id="IPR015946">
    <property type="entry name" value="KH_dom-like_a/b"/>
</dbReference>
<evidence type="ECO:0000256" key="2">
    <source>
        <dbReference type="ARBA" id="ARBA00022490"/>
    </source>
</evidence>
<feature type="compositionally biased region" description="Basic and acidic residues" evidence="7">
    <location>
        <begin position="71"/>
        <end position="84"/>
    </location>
</feature>
<dbReference type="AlphaFoldDB" id="A0A2M8L6A4"/>
<dbReference type="PROSITE" id="PS50084">
    <property type="entry name" value="KH_TYPE_1"/>
    <property type="match status" value="1"/>
</dbReference>
<keyword evidence="4" id="KW-0805">Transcription regulation</keyword>
<accession>A0A2M8L6A4</accession>
<sequence length="98" mass="10958">AKVLEVKILPKNKALALVPEDQISLAIGRDGQNVRLAAKLTGWKIDVRSLEKVEEEIEEDKSSSRPSPPKGDSEKEEIIVEKEKPKKKAKTSKNKNQK</sequence>
<evidence type="ECO:0000256" key="4">
    <source>
        <dbReference type="ARBA" id="ARBA00023015"/>
    </source>
</evidence>
<dbReference type="GO" id="GO:0005829">
    <property type="term" value="C:cytosol"/>
    <property type="evidence" value="ECO:0007669"/>
    <property type="project" value="TreeGrafter"/>
</dbReference>
<dbReference type="Proteomes" id="UP000229500">
    <property type="component" value="Unassembled WGS sequence"/>
</dbReference>
<keyword evidence="1" id="KW-0806">Transcription termination</keyword>
<dbReference type="EMBL" id="PFEL01000020">
    <property type="protein sequence ID" value="PJE69308.1"/>
    <property type="molecule type" value="Genomic_DNA"/>
</dbReference>
<dbReference type="InterPro" id="IPR058582">
    <property type="entry name" value="KH_NusA_2nd"/>
</dbReference>
<organism evidence="9 10">
    <name type="scientific">Candidatus Shapirobacteria bacterium CG10_big_fil_rev_8_21_14_0_10_38_14</name>
    <dbReference type="NCBI Taxonomy" id="1974483"/>
    <lineage>
        <taxon>Bacteria</taxon>
        <taxon>Candidatus Shapironibacteriota</taxon>
    </lineage>
</organism>
<evidence type="ECO:0000256" key="1">
    <source>
        <dbReference type="ARBA" id="ARBA00022472"/>
    </source>
</evidence>
<feature type="compositionally biased region" description="Basic residues" evidence="7">
    <location>
        <begin position="85"/>
        <end position="98"/>
    </location>
</feature>
<feature type="non-terminal residue" evidence="9">
    <location>
        <position position="1"/>
    </location>
</feature>
<dbReference type="Gene3D" id="3.30.300.20">
    <property type="match status" value="1"/>
</dbReference>
<keyword evidence="2" id="KW-0963">Cytoplasm</keyword>
<evidence type="ECO:0000256" key="5">
    <source>
        <dbReference type="ARBA" id="ARBA00023163"/>
    </source>
</evidence>
<keyword evidence="3 6" id="KW-0694">RNA-binding</keyword>
<dbReference type="PANTHER" id="PTHR22648">
    <property type="entry name" value="TRANSCRIPTION TERMINATION FACTOR NUSA"/>
    <property type="match status" value="1"/>
</dbReference>
<gene>
    <name evidence="9" type="ORF">COU96_00450</name>
</gene>
<evidence type="ECO:0000259" key="8">
    <source>
        <dbReference type="SMART" id="SM00322"/>
    </source>
</evidence>
<protein>
    <submittedName>
        <fullName evidence="9">Transcription termination/antitermination protein NusA</fullName>
    </submittedName>
</protein>
<evidence type="ECO:0000256" key="7">
    <source>
        <dbReference type="SAM" id="MobiDB-lite"/>
    </source>
</evidence>
<feature type="region of interest" description="Disordered" evidence="7">
    <location>
        <begin position="54"/>
        <end position="98"/>
    </location>
</feature>
<evidence type="ECO:0000256" key="6">
    <source>
        <dbReference type="PROSITE-ProRule" id="PRU00117"/>
    </source>
</evidence>
<name>A0A2M8L6A4_9BACT</name>
<dbReference type="InterPro" id="IPR004087">
    <property type="entry name" value="KH_dom"/>
</dbReference>
<dbReference type="GO" id="GO:0006353">
    <property type="term" value="P:DNA-templated transcription termination"/>
    <property type="evidence" value="ECO:0007669"/>
    <property type="project" value="UniProtKB-KW"/>
</dbReference>
<dbReference type="GO" id="GO:0031564">
    <property type="term" value="P:transcription antitermination"/>
    <property type="evidence" value="ECO:0007669"/>
    <property type="project" value="InterPro"/>
</dbReference>
<proteinExistence type="predicted"/>
<reference evidence="10" key="1">
    <citation type="submission" date="2017-09" db="EMBL/GenBank/DDBJ databases">
        <title>Depth-based differentiation of microbial function through sediment-hosted aquifers and enrichment of novel symbionts in the deep terrestrial subsurface.</title>
        <authorList>
            <person name="Probst A.J."/>
            <person name="Ladd B."/>
            <person name="Jarett J.K."/>
            <person name="Geller-Mcgrath D.E."/>
            <person name="Sieber C.M.K."/>
            <person name="Emerson J.B."/>
            <person name="Anantharaman K."/>
            <person name="Thomas B.C."/>
            <person name="Malmstrom R."/>
            <person name="Stieglmeier M."/>
            <person name="Klingl A."/>
            <person name="Woyke T."/>
            <person name="Ryan C.M."/>
            <person name="Banfield J.F."/>
        </authorList>
    </citation>
    <scope>NUCLEOTIDE SEQUENCE [LARGE SCALE GENOMIC DNA]</scope>
</reference>
<dbReference type="SUPFAM" id="SSF54814">
    <property type="entry name" value="Prokaryotic type KH domain (KH-domain type II)"/>
    <property type="match status" value="1"/>
</dbReference>
<dbReference type="Pfam" id="PF26594">
    <property type="entry name" value="KH_NusA_2nd"/>
    <property type="match status" value="1"/>
</dbReference>